<dbReference type="Proteomes" id="UP000019335">
    <property type="component" value="Chromosome 8"/>
</dbReference>
<dbReference type="OrthoDB" id="10426177at2759"/>
<gene>
    <name evidence="2" type="ORF">Naga_100596g1</name>
</gene>
<proteinExistence type="predicted"/>
<keyword evidence="3" id="KW-1185">Reference proteome</keyword>
<evidence type="ECO:0000256" key="1">
    <source>
        <dbReference type="SAM" id="MobiDB-lite"/>
    </source>
</evidence>
<dbReference type="EMBL" id="AZIL01000581">
    <property type="protein sequence ID" value="EWM26883.1"/>
    <property type="molecule type" value="Genomic_DNA"/>
</dbReference>
<feature type="compositionally biased region" description="Pro residues" evidence="1">
    <location>
        <begin position="123"/>
        <end position="134"/>
    </location>
</feature>
<evidence type="ECO:0000313" key="2">
    <source>
        <dbReference type="EMBL" id="EWM26883.1"/>
    </source>
</evidence>
<protein>
    <submittedName>
        <fullName evidence="2">Uncharacterized protein</fullName>
    </submittedName>
</protein>
<feature type="region of interest" description="Disordered" evidence="1">
    <location>
        <begin position="189"/>
        <end position="220"/>
    </location>
</feature>
<name>W7TTL1_9STRA</name>
<feature type="region of interest" description="Disordered" evidence="1">
    <location>
        <begin position="250"/>
        <end position="269"/>
    </location>
</feature>
<feature type="region of interest" description="Disordered" evidence="1">
    <location>
        <begin position="51"/>
        <end position="148"/>
    </location>
</feature>
<evidence type="ECO:0000313" key="3">
    <source>
        <dbReference type="Proteomes" id="UP000019335"/>
    </source>
</evidence>
<dbReference type="AlphaFoldDB" id="W7TTL1"/>
<feature type="compositionally biased region" description="Pro residues" evidence="1">
    <location>
        <begin position="56"/>
        <end position="69"/>
    </location>
</feature>
<comment type="caution">
    <text evidence="2">The sequence shown here is derived from an EMBL/GenBank/DDBJ whole genome shotgun (WGS) entry which is preliminary data.</text>
</comment>
<accession>W7TTL1</accession>
<reference evidence="2 3" key="1">
    <citation type="journal article" date="2014" name="Mol. Plant">
        <title>Chromosome Scale Genome Assembly and Transcriptome Profiling of Nannochloropsis gaditana in Nitrogen Depletion.</title>
        <authorList>
            <person name="Corteggiani Carpinelli E."/>
            <person name="Telatin A."/>
            <person name="Vitulo N."/>
            <person name="Forcato C."/>
            <person name="D'Angelo M."/>
            <person name="Schiavon R."/>
            <person name="Vezzi A."/>
            <person name="Giacometti G.M."/>
            <person name="Morosinotto T."/>
            <person name="Valle G."/>
        </authorList>
    </citation>
    <scope>NUCLEOTIDE SEQUENCE [LARGE SCALE GENOMIC DNA]</scope>
    <source>
        <strain evidence="2 3">B-31</strain>
    </source>
</reference>
<organism evidence="2 3">
    <name type="scientific">Nannochloropsis gaditana</name>
    <dbReference type="NCBI Taxonomy" id="72520"/>
    <lineage>
        <taxon>Eukaryota</taxon>
        <taxon>Sar</taxon>
        <taxon>Stramenopiles</taxon>
        <taxon>Ochrophyta</taxon>
        <taxon>Eustigmatophyceae</taxon>
        <taxon>Eustigmatales</taxon>
        <taxon>Monodopsidaceae</taxon>
        <taxon>Nannochloropsis</taxon>
    </lineage>
</organism>
<feature type="compositionally biased region" description="Gly residues" evidence="1">
    <location>
        <begin position="253"/>
        <end position="264"/>
    </location>
</feature>
<sequence>MQLKTAADSAECLNVGSNGDNLQGGWQRASKAAAAAAAAVSGDSLVSMMDSMSMAPRPPSLPLSLPPASLPVGQSDMKEERPAQQSQPASVLVAAAKAYPEPPRANGRHPTDPTYHHGRHHPPPLAGTSPPPPTDLLQLGSTPPPVPAKLLHPFDPLFLPPSLPPSLPTTSIPSQPPLALTASVPPLAAHVSRPMPQNPSSFPSSLPPSLPADLSHMGRGMIPPMQPRTIIPAALDEGWGSGEPSSAFDFIGRGRGGGGGGGETKGGEEAFSFVKEAMDRSRSGGRDG</sequence>